<evidence type="ECO:0000259" key="2">
    <source>
        <dbReference type="Pfam" id="PF24879"/>
    </source>
</evidence>
<comment type="caution">
    <text evidence="3">The sequence shown here is derived from an EMBL/GenBank/DDBJ whole genome shotgun (WGS) entry which is preliminary data.</text>
</comment>
<feature type="domain" description="DUF4132" evidence="1">
    <location>
        <begin position="480"/>
        <end position="639"/>
    </location>
</feature>
<dbReference type="Proteomes" id="UP000660339">
    <property type="component" value="Unassembled WGS sequence"/>
</dbReference>
<gene>
    <name evidence="3" type="ORF">Cme02nite_32360</name>
</gene>
<organism evidence="3 4">
    <name type="scientific">Catellatospora methionotrophica</name>
    <dbReference type="NCBI Taxonomy" id="121620"/>
    <lineage>
        <taxon>Bacteria</taxon>
        <taxon>Bacillati</taxon>
        <taxon>Actinomycetota</taxon>
        <taxon>Actinomycetes</taxon>
        <taxon>Micromonosporales</taxon>
        <taxon>Micromonosporaceae</taxon>
        <taxon>Catellatospora</taxon>
    </lineage>
</organism>
<dbReference type="Pfam" id="PF24879">
    <property type="entry name" value="DUF7737"/>
    <property type="match status" value="1"/>
</dbReference>
<evidence type="ECO:0000259" key="1">
    <source>
        <dbReference type="Pfam" id="PF13569"/>
    </source>
</evidence>
<keyword evidence="4" id="KW-1185">Reference proteome</keyword>
<dbReference type="AlphaFoldDB" id="A0A8J3LG37"/>
<evidence type="ECO:0000313" key="3">
    <source>
        <dbReference type="EMBL" id="GIG14904.1"/>
    </source>
</evidence>
<dbReference type="Pfam" id="PF13569">
    <property type="entry name" value="DUF4132"/>
    <property type="match status" value="1"/>
</dbReference>
<accession>A0A8J3LG37</accession>
<reference evidence="3" key="1">
    <citation type="submission" date="2021-01" db="EMBL/GenBank/DDBJ databases">
        <title>Whole genome shotgun sequence of Catellatospora methionotrophica NBRC 14553.</title>
        <authorList>
            <person name="Komaki H."/>
            <person name="Tamura T."/>
        </authorList>
    </citation>
    <scope>NUCLEOTIDE SEQUENCE</scope>
    <source>
        <strain evidence="3">NBRC 14553</strain>
    </source>
</reference>
<dbReference type="EMBL" id="BONJ01000017">
    <property type="protein sequence ID" value="GIG14904.1"/>
    <property type="molecule type" value="Genomic_DNA"/>
</dbReference>
<protein>
    <recommendedName>
        <fullName evidence="5">DUF4132 domain-containing protein</fullName>
    </recommendedName>
</protein>
<dbReference type="InterPro" id="IPR056639">
    <property type="entry name" value="DUF7737"/>
</dbReference>
<sequence length="842" mass="90526">MPQHLSQPSLRVCSAIKGAEHAEDAMLDMPGGTLALMALIHRARRDAASADPAALRTTAGHLLRQLGDGTLANADRQELDRIYDEAFPLTDPTDAADVLDAPWPTTARLGALEKLLDERSFPDRRLDPLAEAALEAGDLRLLRAIARTPLGVVCDDSWPPLLDALQAAGELDDELVTRVAADEDFVRALVNPAKPVVHAATGDRFRPAWDDHVWRMLHAPDPDWDRVQIRPRPRGLRFVRWALDFTGNWRVARHIGAAELTPAERAELVEWLRDAPAERREQAFTLRLGAGDAQVLLPLLGLAGGERLLRLIQAGQAVNRVLRLDRAAILAAAAALGDAAAARLLKLAPNDVVAAALGLRRGPIMTRVAKDSPVGITAYGMLPLADGETALDRWVALRDVHRRGMALSAGERRRQHEAAVNVALEHLAQVGGYPHAAALDAAGQAHAPTPVPPPLVTGGYTTVTGFDGGEPALVATKGSRVLKTLPKAVRDDKALAPLREQHELLRGHTARLRTMLHRLVTTGTPLPPAELARLRATQAGAALLPLLVWQDGEGRFGLLDEVDTSGPVTAAHPAELAAAGVLGTWQAEAARRRLCQPTSQLFREWYAPTPDEAAGQATRFTGRAIDGGAAGRQLVARGWTLLDGAPPQAIRCFGAYTAVLDGVTTGCWSAGEVGFARLGFRDGGTAVPAREVPARVFSEAVRDLDQAALAGRRSAGDYATGLARARADLMTAVFGDRIDRVTRHGDTVVVDGTRAGYRVHLGTGEVIVGTGRQLRDLPYSFGENLHRSLFRTVDTPDYPTLRVLTRIMLLAEDEKITDEWTLEKLGLMVRTPNVCSACGGIH</sequence>
<proteinExistence type="predicted"/>
<feature type="domain" description="DUF7737" evidence="2">
    <location>
        <begin position="725"/>
        <end position="824"/>
    </location>
</feature>
<name>A0A8J3LG37_9ACTN</name>
<evidence type="ECO:0000313" key="4">
    <source>
        <dbReference type="Proteomes" id="UP000660339"/>
    </source>
</evidence>
<evidence type="ECO:0008006" key="5">
    <source>
        <dbReference type="Google" id="ProtNLM"/>
    </source>
</evidence>
<dbReference type="InterPro" id="IPR025406">
    <property type="entry name" value="DUF4132"/>
</dbReference>